<feature type="domain" description="HTH tetR-type" evidence="4">
    <location>
        <begin position="46"/>
        <end position="106"/>
    </location>
</feature>
<dbReference type="GO" id="GO:0045892">
    <property type="term" value="P:negative regulation of DNA-templated transcription"/>
    <property type="evidence" value="ECO:0007669"/>
    <property type="project" value="InterPro"/>
</dbReference>
<dbReference type="Gene3D" id="1.10.357.10">
    <property type="entry name" value="Tetracycline Repressor, domain 2"/>
    <property type="match status" value="1"/>
</dbReference>
<dbReference type="STRING" id="595537.Varpa_5399"/>
<dbReference type="InterPro" id="IPR009057">
    <property type="entry name" value="Homeodomain-like_sf"/>
</dbReference>
<dbReference type="PANTHER" id="PTHR30328:SF54">
    <property type="entry name" value="HTH-TYPE TRANSCRIPTIONAL REPRESSOR SCO4008"/>
    <property type="match status" value="1"/>
</dbReference>
<dbReference type="eggNOG" id="COG1309">
    <property type="taxonomic scope" value="Bacteria"/>
</dbReference>
<reference evidence="5 6" key="2">
    <citation type="journal article" date="2013" name="Genome Announc.">
        <title>Genome of the Root-Associated Plant Growth-Promoting Bacterium Variovorax paradoxus Strain EPS.</title>
        <authorList>
            <person name="Han J.I."/>
            <person name="Spain J.C."/>
            <person name="Leadbetter J.R."/>
            <person name="Ovchinnikova G."/>
            <person name="Goodwin L.A."/>
            <person name="Han C.S."/>
            <person name="Woyke T."/>
            <person name="Davenport K.W."/>
            <person name="Orwin P.M."/>
        </authorList>
    </citation>
    <scope>NUCLEOTIDE SEQUENCE [LARGE SCALE GENOMIC DNA]</scope>
    <source>
        <strain evidence="5 6">EPS</strain>
    </source>
</reference>
<evidence type="ECO:0000256" key="2">
    <source>
        <dbReference type="PROSITE-ProRule" id="PRU00335"/>
    </source>
</evidence>
<evidence type="ECO:0000313" key="6">
    <source>
        <dbReference type="Proteomes" id="UP000008917"/>
    </source>
</evidence>
<reference evidence="6" key="1">
    <citation type="submission" date="2010-12" db="EMBL/GenBank/DDBJ databases">
        <title>Complete sequence of Variovorax paradoxus EPS.</title>
        <authorList>
            <consortium name="US DOE Joint Genome Institute"/>
            <person name="Lucas S."/>
            <person name="Copeland A."/>
            <person name="Lapidus A."/>
            <person name="Cheng J.-F."/>
            <person name="Goodwin L."/>
            <person name="Pitluck S."/>
            <person name="Teshima H."/>
            <person name="Detter J.C."/>
            <person name="Han C."/>
            <person name="Tapia R."/>
            <person name="Land M."/>
            <person name="Hauser L."/>
            <person name="Kyrpides N."/>
            <person name="Ivanova N."/>
            <person name="Ovchinnikova G."/>
            <person name="Orwin P."/>
            <person name="Han J.-I.G."/>
            <person name="Woyke T."/>
        </authorList>
    </citation>
    <scope>NUCLEOTIDE SEQUENCE [LARGE SCALE GENOMIC DNA]</scope>
    <source>
        <strain evidence="6">EPS</strain>
    </source>
</reference>
<evidence type="ECO:0000313" key="5">
    <source>
        <dbReference type="EMBL" id="ADU39554.1"/>
    </source>
</evidence>
<dbReference type="InterPro" id="IPR050109">
    <property type="entry name" value="HTH-type_TetR-like_transc_reg"/>
</dbReference>
<name>E6V8D0_VARPE</name>
<evidence type="ECO:0000256" key="1">
    <source>
        <dbReference type="ARBA" id="ARBA00023125"/>
    </source>
</evidence>
<evidence type="ECO:0000259" key="4">
    <source>
        <dbReference type="PROSITE" id="PS50977"/>
    </source>
</evidence>
<dbReference type="InterPro" id="IPR036271">
    <property type="entry name" value="Tet_transcr_reg_TetR-rel_C_sf"/>
</dbReference>
<sequence length="243" mass="26780">MGLPSPGRPAAIISSMTSDTAALPSSTAQEMPAPEGPLSRARPGRERIMAAIRTAAVAEFSLHGLKGTSTQAIAARAGLTKPQLHYYIAGKEELYEELLMQVLHAWKVVFSFEDASDPATVLGDYIRKKLDHAIDSPEMSRIFTREILDGGRNLDRYWPNARAWTQKKVDIINGWIARGQMRPLDARILLMHIWAMTQSYADYAIQTRVMLGLPPDAPIDREPIARELVAFVLGGCGIKTTTP</sequence>
<dbReference type="EMBL" id="CP002417">
    <property type="protein sequence ID" value="ADU39554.1"/>
    <property type="molecule type" value="Genomic_DNA"/>
</dbReference>
<dbReference type="InterPro" id="IPR013573">
    <property type="entry name" value="Tscrpt_reg_YcdC_C"/>
</dbReference>
<dbReference type="HOGENOM" id="CLU_069356_1_0_4"/>
<dbReference type="PANTHER" id="PTHR30328">
    <property type="entry name" value="TRANSCRIPTIONAL REPRESSOR"/>
    <property type="match status" value="1"/>
</dbReference>
<gene>
    <name evidence="5" type="ordered locus">Varpa_5399</name>
</gene>
<dbReference type="GO" id="GO:0003677">
    <property type="term" value="F:DNA binding"/>
    <property type="evidence" value="ECO:0007669"/>
    <property type="project" value="UniProtKB-UniRule"/>
</dbReference>
<dbReference type="PROSITE" id="PS50977">
    <property type="entry name" value="HTH_TETR_2"/>
    <property type="match status" value="1"/>
</dbReference>
<accession>E6V8D0</accession>
<feature type="DNA-binding region" description="H-T-H motif" evidence="2">
    <location>
        <begin position="69"/>
        <end position="88"/>
    </location>
</feature>
<evidence type="ECO:0000256" key="3">
    <source>
        <dbReference type="SAM" id="MobiDB-lite"/>
    </source>
</evidence>
<dbReference type="Pfam" id="PF00440">
    <property type="entry name" value="TetR_N"/>
    <property type="match status" value="1"/>
</dbReference>
<dbReference type="SUPFAM" id="SSF46689">
    <property type="entry name" value="Homeodomain-like"/>
    <property type="match status" value="1"/>
</dbReference>
<dbReference type="AlphaFoldDB" id="E6V8D0"/>
<dbReference type="Gene3D" id="1.10.10.60">
    <property type="entry name" value="Homeodomain-like"/>
    <property type="match status" value="1"/>
</dbReference>
<protein>
    <submittedName>
        <fullName evidence="5">Tetracycline transcriptional regulator YcdC domain-containing protein</fullName>
    </submittedName>
</protein>
<proteinExistence type="predicted"/>
<organism evidence="5 6">
    <name type="scientific">Variovorax paradoxus (strain EPS)</name>
    <dbReference type="NCBI Taxonomy" id="595537"/>
    <lineage>
        <taxon>Bacteria</taxon>
        <taxon>Pseudomonadati</taxon>
        <taxon>Pseudomonadota</taxon>
        <taxon>Betaproteobacteria</taxon>
        <taxon>Burkholderiales</taxon>
        <taxon>Comamonadaceae</taxon>
        <taxon>Variovorax</taxon>
    </lineage>
</organism>
<keyword evidence="1 2" id="KW-0238">DNA-binding</keyword>
<dbReference type="Proteomes" id="UP000008917">
    <property type="component" value="Chromosome"/>
</dbReference>
<dbReference type="InterPro" id="IPR001647">
    <property type="entry name" value="HTH_TetR"/>
</dbReference>
<dbReference type="SUPFAM" id="SSF48498">
    <property type="entry name" value="Tetracyclin repressor-like, C-terminal domain"/>
    <property type="match status" value="1"/>
</dbReference>
<feature type="region of interest" description="Disordered" evidence="3">
    <location>
        <begin position="23"/>
        <end position="43"/>
    </location>
</feature>
<dbReference type="Pfam" id="PF08362">
    <property type="entry name" value="TetR_C_3"/>
    <property type="match status" value="1"/>
</dbReference>
<dbReference type="KEGG" id="vpe:Varpa_5399"/>